<dbReference type="EMBL" id="JAWLKI010000041">
    <property type="protein sequence ID" value="MDV6310028.1"/>
    <property type="molecule type" value="Genomic_DNA"/>
</dbReference>
<organism evidence="1 2">
    <name type="scientific">Gordonia amicalis</name>
    <dbReference type="NCBI Taxonomy" id="89053"/>
    <lineage>
        <taxon>Bacteria</taxon>
        <taxon>Bacillati</taxon>
        <taxon>Actinomycetota</taxon>
        <taxon>Actinomycetes</taxon>
        <taxon>Mycobacteriales</taxon>
        <taxon>Gordoniaceae</taxon>
        <taxon>Gordonia</taxon>
    </lineage>
</organism>
<sequence length="108" mass="11942">MFEEWSDRRTLRVFDPPRPVWVDMAATGMAGGFTPANTVPLRVRTSGARLEQRMQGWQHAWLQVSDGRWVAVVSVRLSSANEQSHASIPLTVAAGAIRPAESVTKDEP</sequence>
<comment type="caution">
    <text evidence="1">The sequence shown here is derived from an EMBL/GenBank/DDBJ whole genome shotgun (WGS) entry which is preliminary data.</text>
</comment>
<reference evidence="1 2" key="1">
    <citation type="submission" date="2023-10" db="EMBL/GenBank/DDBJ databases">
        <title>Development of a sustainable strategy for remediation of hydrocarbon-contaminated territories based on the waste exchange concept.</title>
        <authorList>
            <person name="Krivoruchko A."/>
        </authorList>
    </citation>
    <scope>NUCLEOTIDE SEQUENCE [LARGE SCALE GENOMIC DNA]</scope>
    <source>
        <strain evidence="1 2">IEGM 1266</strain>
    </source>
</reference>
<dbReference type="RefSeq" id="WP_317505718.1">
    <property type="nucleotide sequence ID" value="NZ_JAWLKI010000041.1"/>
</dbReference>
<dbReference type="Proteomes" id="UP001185779">
    <property type="component" value="Unassembled WGS sequence"/>
</dbReference>
<accession>A0ABU4DJZ2</accession>
<evidence type="ECO:0000313" key="2">
    <source>
        <dbReference type="Proteomes" id="UP001185779"/>
    </source>
</evidence>
<proteinExistence type="predicted"/>
<keyword evidence="2" id="KW-1185">Reference proteome</keyword>
<name>A0ABU4DJZ2_9ACTN</name>
<evidence type="ECO:0000313" key="1">
    <source>
        <dbReference type="EMBL" id="MDV6310028.1"/>
    </source>
</evidence>
<gene>
    <name evidence="1" type="ORF">R3P94_22450</name>
</gene>
<protein>
    <submittedName>
        <fullName evidence="1">Uncharacterized protein</fullName>
    </submittedName>
</protein>